<proteinExistence type="predicted"/>
<feature type="compositionally biased region" description="Low complexity" evidence="1">
    <location>
        <begin position="362"/>
        <end position="388"/>
    </location>
</feature>
<feature type="region of interest" description="Disordered" evidence="1">
    <location>
        <begin position="355"/>
        <end position="401"/>
    </location>
</feature>
<protein>
    <submittedName>
        <fullName evidence="2">Uncharacterized protein</fullName>
    </submittedName>
</protein>
<accession>B4NJ27</accession>
<name>B4NJ27_DROWI</name>
<dbReference type="PhylomeDB" id="B4NJ27"/>
<dbReference type="OrthoDB" id="7823884at2759"/>
<sequence length="401" mass="45696">MQAHHAMPDFRCRNNCQHKECQRHAPLGLIDQHTQCKCLGEVNASSIFLENVLDLANTLSQIMIVCGLHECKAKSTVDIITYAFLHYDQVCYCIDTTPKKRLRKEDLFHELGKKSLMNKVEAHLAYSIIKRGFKAFYYEPKKELTYDDQGRPSYNDECVWVHAARKSAESYARFDGLSCSDQLAYEAKIKIAYKKFYDRMQTRKRQPEGDDCNCCFCAKKRGHLVYAKEPVPCSTKRKPKHVCPYCCKKKEKKQYIHPARQSAKCPKCHKSRKFCCCTKLDFNLQWVKSIWDRPDFNQYYKNEIAEIEERLVKGSCWLPPEPVLEHLDAEEAEEEGDEAYEFSPEAQLALAGKKVPAISEDMQQSQQGSQMGSPVKTGETTAPGTAAGSRIGSIAAEGDAA</sequence>
<dbReference type="STRING" id="7260.B4NJ27"/>
<dbReference type="InParanoid" id="B4NJ27"/>
<organism evidence="2 3">
    <name type="scientific">Drosophila willistoni</name>
    <name type="common">Fruit fly</name>
    <dbReference type="NCBI Taxonomy" id="7260"/>
    <lineage>
        <taxon>Eukaryota</taxon>
        <taxon>Metazoa</taxon>
        <taxon>Ecdysozoa</taxon>
        <taxon>Arthropoda</taxon>
        <taxon>Hexapoda</taxon>
        <taxon>Insecta</taxon>
        <taxon>Pterygota</taxon>
        <taxon>Neoptera</taxon>
        <taxon>Endopterygota</taxon>
        <taxon>Diptera</taxon>
        <taxon>Brachycera</taxon>
        <taxon>Muscomorpha</taxon>
        <taxon>Ephydroidea</taxon>
        <taxon>Drosophilidae</taxon>
        <taxon>Drosophila</taxon>
        <taxon>Sophophora</taxon>
    </lineage>
</organism>
<dbReference type="eggNOG" id="ENOG502RISW">
    <property type="taxonomic scope" value="Eukaryota"/>
</dbReference>
<dbReference type="HOGENOM" id="CLU_718189_0_0_1"/>
<dbReference type="AlphaFoldDB" id="B4NJ27"/>
<reference evidence="2 3" key="1">
    <citation type="journal article" date="2007" name="Nature">
        <title>Evolution of genes and genomes on the Drosophila phylogeny.</title>
        <authorList>
            <consortium name="Drosophila 12 Genomes Consortium"/>
            <person name="Clark A.G."/>
            <person name="Eisen M.B."/>
            <person name="Smith D.R."/>
            <person name="Bergman C.M."/>
            <person name="Oliver B."/>
            <person name="Markow T.A."/>
            <person name="Kaufman T.C."/>
            <person name="Kellis M."/>
            <person name="Gelbart W."/>
            <person name="Iyer V.N."/>
            <person name="Pollard D.A."/>
            <person name="Sackton T.B."/>
            <person name="Larracuente A.M."/>
            <person name="Singh N.D."/>
            <person name="Abad J.P."/>
            <person name="Abt D.N."/>
            <person name="Adryan B."/>
            <person name="Aguade M."/>
            <person name="Akashi H."/>
            <person name="Anderson W.W."/>
            <person name="Aquadro C.F."/>
            <person name="Ardell D.H."/>
            <person name="Arguello R."/>
            <person name="Artieri C.G."/>
            <person name="Barbash D.A."/>
            <person name="Barker D."/>
            <person name="Barsanti P."/>
            <person name="Batterham P."/>
            <person name="Batzoglou S."/>
            <person name="Begun D."/>
            <person name="Bhutkar A."/>
            <person name="Blanco E."/>
            <person name="Bosak S.A."/>
            <person name="Bradley R.K."/>
            <person name="Brand A.D."/>
            <person name="Brent M.R."/>
            <person name="Brooks A.N."/>
            <person name="Brown R.H."/>
            <person name="Butlin R.K."/>
            <person name="Caggese C."/>
            <person name="Calvi B.R."/>
            <person name="Bernardo de Carvalho A."/>
            <person name="Caspi A."/>
            <person name="Castrezana S."/>
            <person name="Celniker S.E."/>
            <person name="Chang J.L."/>
            <person name="Chapple C."/>
            <person name="Chatterji S."/>
            <person name="Chinwalla A."/>
            <person name="Civetta A."/>
            <person name="Clifton S.W."/>
            <person name="Comeron J.M."/>
            <person name="Costello J.C."/>
            <person name="Coyne J.A."/>
            <person name="Daub J."/>
            <person name="David R.G."/>
            <person name="Delcher A.L."/>
            <person name="Delehaunty K."/>
            <person name="Do C.B."/>
            <person name="Ebling H."/>
            <person name="Edwards K."/>
            <person name="Eickbush T."/>
            <person name="Evans J.D."/>
            <person name="Filipski A."/>
            <person name="Findeiss S."/>
            <person name="Freyhult E."/>
            <person name="Fulton L."/>
            <person name="Fulton R."/>
            <person name="Garcia A.C."/>
            <person name="Gardiner A."/>
            <person name="Garfield D.A."/>
            <person name="Garvin B.E."/>
            <person name="Gibson G."/>
            <person name="Gilbert D."/>
            <person name="Gnerre S."/>
            <person name="Godfrey J."/>
            <person name="Good R."/>
            <person name="Gotea V."/>
            <person name="Gravely B."/>
            <person name="Greenberg A.J."/>
            <person name="Griffiths-Jones S."/>
            <person name="Gross S."/>
            <person name="Guigo R."/>
            <person name="Gustafson E.A."/>
            <person name="Haerty W."/>
            <person name="Hahn M.W."/>
            <person name="Halligan D.L."/>
            <person name="Halpern A.L."/>
            <person name="Halter G.M."/>
            <person name="Han M.V."/>
            <person name="Heger A."/>
            <person name="Hillier L."/>
            <person name="Hinrichs A.S."/>
            <person name="Holmes I."/>
            <person name="Hoskins R.A."/>
            <person name="Hubisz M.J."/>
            <person name="Hultmark D."/>
            <person name="Huntley M.A."/>
            <person name="Jaffe D.B."/>
            <person name="Jagadeeshan S."/>
            <person name="Jeck W.R."/>
            <person name="Johnson J."/>
            <person name="Jones C.D."/>
            <person name="Jordan W.C."/>
            <person name="Karpen G.H."/>
            <person name="Kataoka E."/>
            <person name="Keightley P.D."/>
            <person name="Kheradpour P."/>
            <person name="Kirkness E.F."/>
            <person name="Koerich L.B."/>
            <person name="Kristiansen K."/>
            <person name="Kudrna D."/>
            <person name="Kulathinal R.J."/>
            <person name="Kumar S."/>
            <person name="Kwok R."/>
            <person name="Lander E."/>
            <person name="Langley C.H."/>
            <person name="Lapoint R."/>
            <person name="Lazzaro B.P."/>
            <person name="Lee S.J."/>
            <person name="Levesque L."/>
            <person name="Li R."/>
            <person name="Lin C.F."/>
            <person name="Lin M.F."/>
            <person name="Lindblad-Toh K."/>
            <person name="Llopart A."/>
            <person name="Long M."/>
            <person name="Low L."/>
            <person name="Lozovsky E."/>
            <person name="Lu J."/>
            <person name="Luo M."/>
            <person name="Machado C.A."/>
            <person name="Makalowski W."/>
            <person name="Marzo M."/>
            <person name="Matsuda M."/>
            <person name="Matzkin L."/>
            <person name="McAllister B."/>
            <person name="McBride C.S."/>
            <person name="McKernan B."/>
            <person name="McKernan K."/>
            <person name="Mendez-Lago M."/>
            <person name="Minx P."/>
            <person name="Mollenhauer M.U."/>
            <person name="Montooth K."/>
            <person name="Mount S.M."/>
            <person name="Mu X."/>
            <person name="Myers E."/>
            <person name="Negre B."/>
            <person name="Newfeld S."/>
            <person name="Nielsen R."/>
            <person name="Noor M.A."/>
            <person name="O'Grady P."/>
            <person name="Pachter L."/>
            <person name="Papaceit M."/>
            <person name="Parisi M.J."/>
            <person name="Parisi M."/>
            <person name="Parts L."/>
            <person name="Pedersen J.S."/>
            <person name="Pesole G."/>
            <person name="Phillippy A.M."/>
            <person name="Ponting C.P."/>
            <person name="Pop M."/>
            <person name="Porcelli D."/>
            <person name="Powell J.R."/>
            <person name="Prohaska S."/>
            <person name="Pruitt K."/>
            <person name="Puig M."/>
            <person name="Quesneville H."/>
            <person name="Ram K.R."/>
            <person name="Rand D."/>
            <person name="Rasmussen M.D."/>
            <person name="Reed L.K."/>
            <person name="Reenan R."/>
            <person name="Reily A."/>
            <person name="Remington K.A."/>
            <person name="Rieger T.T."/>
            <person name="Ritchie M.G."/>
            <person name="Robin C."/>
            <person name="Rogers Y.H."/>
            <person name="Rohde C."/>
            <person name="Rozas J."/>
            <person name="Rubenfield M.J."/>
            <person name="Ruiz A."/>
            <person name="Russo S."/>
            <person name="Salzberg S.L."/>
            <person name="Sanchez-Gracia A."/>
            <person name="Saranga D.J."/>
            <person name="Sato H."/>
            <person name="Schaeffer S.W."/>
            <person name="Schatz M.C."/>
            <person name="Schlenke T."/>
            <person name="Schwartz R."/>
            <person name="Segarra C."/>
            <person name="Singh R.S."/>
            <person name="Sirot L."/>
            <person name="Sirota M."/>
            <person name="Sisneros N.B."/>
            <person name="Smith C.D."/>
            <person name="Smith T.F."/>
            <person name="Spieth J."/>
            <person name="Stage D.E."/>
            <person name="Stark A."/>
            <person name="Stephan W."/>
            <person name="Strausberg R.L."/>
            <person name="Strempel S."/>
            <person name="Sturgill D."/>
            <person name="Sutton G."/>
            <person name="Sutton G.G."/>
            <person name="Tao W."/>
            <person name="Teichmann S."/>
            <person name="Tobari Y.N."/>
            <person name="Tomimura Y."/>
            <person name="Tsolas J.M."/>
            <person name="Valente V.L."/>
            <person name="Venter E."/>
            <person name="Venter J.C."/>
            <person name="Vicario S."/>
            <person name="Vieira F.G."/>
            <person name="Vilella A.J."/>
            <person name="Villasante A."/>
            <person name="Walenz B."/>
            <person name="Wang J."/>
            <person name="Wasserman M."/>
            <person name="Watts T."/>
            <person name="Wilson D."/>
            <person name="Wilson R.K."/>
            <person name="Wing R.A."/>
            <person name="Wolfner M.F."/>
            <person name="Wong A."/>
            <person name="Wong G.K."/>
            <person name="Wu C.I."/>
            <person name="Wu G."/>
            <person name="Yamamoto D."/>
            <person name="Yang H.P."/>
            <person name="Yang S.P."/>
            <person name="Yorke J.A."/>
            <person name="Yoshida K."/>
            <person name="Zdobnov E."/>
            <person name="Zhang P."/>
            <person name="Zhang Y."/>
            <person name="Zimin A.V."/>
            <person name="Baldwin J."/>
            <person name="Abdouelleil A."/>
            <person name="Abdulkadir J."/>
            <person name="Abebe A."/>
            <person name="Abera B."/>
            <person name="Abreu J."/>
            <person name="Acer S.C."/>
            <person name="Aftuck L."/>
            <person name="Alexander A."/>
            <person name="An P."/>
            <person name="Anderson E."/>
            <person name="Anderson S."/>
            <person name="Arachi H."/>
            <person name="Azer M."/>
            <person name="Bachantsang P."/>
            <person name="Barry A."/>
            <person name="Bayul T."/>
            <person name="Berlin A."/>
            <person name="Bessette D."/>
            <person name="Bloom T."/>
            <person name="Blye J."/>
            <person name="Boguslavskiy L."/>
            <person name="Bonnet C."/>
            <person name="Boukhgalter B."/>
            <person name="Bourzgui I."/>
            <person name="Brown A."/>
            <person name="Cahill P."/>
            <person name="Channer S."/>
            <person name="Cheshatsang Y."/>
            <person name="Chuda L."/>
            <person name="Citroen M."/>
            <person name="Collymore A."/>
            <person name="Cooke P."/>
            <person name="Costello M."/>
            <person name="D'Aco K."/>
            <person name="Daza R."/>
            <person name="De Haan G."/>
            <person name="DeGray S."/>
            <person name="DeMaso C."/>
            <person name="Dhargay N."/>
            <person name="Dooley K."/>
            <person name="Dooley E."/>
            <person name="Doricent M."/>
            <person name="Dorje P."/>
            <person name="Dorjee K."/>
            <person name="Dupes A."/>
            <person name="Elong R."/>
            <person name="Falk J."/>
            <person name="Farina A."/>
            <person name="Faro S."/>
            <person name="Ferguson D."/>
            <person name="Fisher S."/>
            <person name="Foley C.D."/>
            <person name="Franke A."/>
            <person name="Friedrich D."/>
            <person name="Gadbois L."/>
            <person name="Gearin G."/>
            <person name="Gearin C.R."/>
            <person name="Giannoukos G."/>
            <person name="Goode T."/>
            <person name="Graham J."/>
            <person name="Grandbois E."/>
            <person name="Grewal S."/>
            <person name="Gyaltsen K."/>
            <person name="Hafez N."/>
            <person name="Hagos B."/>
            <person name="Hall J."/>
            <person name="Henson C."/>
            <person name="Hollinger A."/>
            <person name="Honan T."/>
            <person name="Huard M.D."/>
            <person name="Hughes L."/>
            <person name="Hurhula B."/>
            <person name="Husby M.E."/>
            <person name="Kamat A."/>
            <person name="Kanga B."/>
            <person name="Kashin S."/>
            <person name="Khazanovich D."/>
            <person name="Kisner P."/>
            <person name="Lance K."/>
            <person name="Lara M."/>
            <person name="Lee W."/>
            <person name="Lennon N."/>
            <person name="Letendre F."/>
            <person name="LeVine R."/>
            <person name="Lipovsky A."/>
            <person name="Liu X."/>
            <person name="Liu J."/>
            <person name="Liu S."/>
            <person name="Lokyitsang T."/>
            <person name="Lokyitsang Y."/>
            <person name="Lubonja R."/>
            <person name="Lui A."/>
            <person name="MacDonald P."/>
            <person name="Magnisalis V."/>
            <person name="Maru K."/>
            <person name="Matthews C."/>
            <person name="McCusker W."/>
            <person name="McDonough S."/>
            <person name="Mehta T."/>
            <person name="Meldrim J."/>
            <person name="Meneus L."/>
            <person name="Mihai O."/>
            <person name="Mihalev A."/>
            <person name="Mihova T."/>
            <person name="Mittelman R."/>
            <person name="Mlenga V."/>
            <person name="Montmayeur A."/>
            <person name="Mulrain L."/>
            <person name="Navidi A."/>
            <person name="Naylor J."/>
            <person name="Negash T."/>
            <person name="Nguyen T."/>
            <person name="Nguyen N."/>
            <person name="Nicol R."/>
            <person name="Norbu C."/>
            <person name="Norbu N."/>
            <person name="Novod N."/>
            <person name="O'Neill B."/>
            <person name="Osman S."/>
            <person name="Markiewicz E."/>
            <person name="Oyono O.L."/>
            <person name="Patti C."/>
            <person name="Phunkhang P."/>
            <person name="Pierre F."/>
            <person name="Priest M."/>
            <person name="Raghuraman S."/>
            <person name="Rege F."/>
            <person name="Reyes R."/>
            <person name="Rise C."/>
            <person name="Rogov P."/>
            <person name="Ross K."/>
            <person name="Ryan E."/>
            <person name="Settipalli S."/>
            <person name="Shea T."/>
            <person name="Sherpa N."/>
            <person name="Shi L."/>
            <person name="Shih D."/>
            <person name="Sparrow T."/>
            <person name="Spaulding J."/>
            <person name="Stalker J."/>
            <person name="Stange-Thomann N."/>
            <person name="Stavropoulos S."/>
            <person name="Stone C."/>
            <person name="Strader C."/>
            <person name="Tesfaye S."/>
            <person name="Thomson T."/>
            <person name="Thoulutsang Y."/>
            <person name="Thoulutsang D."/>
            <person name="Topham K."/>
            <person name="Topping I."/>
            <person name="Tsamla T."/>
            <person name="Vassiliev H."/>
            <person name="Vo A."/>
            <person name="Wangchuk T."/>
            <person name="Wangdi T."/>
            <person name="Weiand M."/>
            <person name="Wilkinson J."/>
            <person name="Wilson A."/>
            <person name="Yadav S."/>
            <person name="Young G."/>
            <person name="Yu Q."/>
            <person name="Zembek L."/>
            <person name="Zhong D."/>
            <person name="Zimmer A."/>
            <person name="Zwirko Z."/>
            <person name="Jaffe D.B."/>
            <person name="Alvarez P."/>
            <person name="Brockman W."/>
            <person name="Butler J."/>
            <person name="Chin C."/>
            <person name="Gnerre S."/>
            <person name="Grabherr M."/>
            <person name="Kleber M."/>
            <person name="Mauceli E."/>
            <person name="MacCallum I."/>
        </authorList>
    </citation>
    <scope>NUCLEOTIDE SEQUENCE [LARGE SCALE GENOMIC DNA]</scope>
    <source>
        <strain evidence="3">Tucson 14030-0811.24</strain>
    </source>
</reference>
<keyword evidence="3" id="KW-1185">Reference proteome</keyword>
<dbReference type="KEGG" id="dwi:6650262"/>
<gene>
    <name evidence="2" type="primary">Dwil\GK13478</name>
    <name evidence="2" type="ORF">Dwil_GK13478</name>
</gene>
<dbReference type="Proteomes" id="UP000007798">
    <property type="component" value="Unassembled WGS sequence"/>
</dbReference>
<dbReference type="OMA" id="YEPKQEL"/>
<evidence type="ECO:0000313" key="2">
    <source>
        <dbReference type="EMBL" id="EDW83820.1"/>
    </source>
</evidence>
<evidence type="ECO:0000256" key="1">
    <source>
        <dbReference type="SAM" id="MobiDB-lite"/>
    </source>
</evidence>
<evidence type="ECO:0000313" key="3">
    <source>
        <dbReference type="Proteomes" id="UP000007798"/>
    </source>
</evidence>
<dbReference type="EMBL" id="CH964272">
    <property type="protein sequence ID" value="EDW83820.1"/>
    <property type="molecule type" value="Genomic_DNA"/>
</dbReference>